<organism evidence="1 2">
    <name type="scientific">Dreissena polymorpha</name>
    <name type="common">Zebra mussel</name>
    <name type="synonym">Mytilus polymorpha</name>
    <dbReference type="NCBI Taxonomy" id="45954"/>
    <lineage>
        <taxon>Eukaryota</taxon>
        <taxon>Metazoa</taxon>
        <taxon>Spiralia</taxon>
        <taxon>Lophotrochozoa</taxon>
        <taxon>Mollusca</taxon>
        <taxon>Bivalvia</taxon>
        <taxon>Autobranchia</taxon>
        <taxon>Heteroconchia</taxon>
        <taxon>Euheterodonta</taxon>
        <taxon>Imparidentia</taxon>
        <taxon>Neoheterodontei</taxon>
        <taxon>Myida</taxon>
        <taxon>Dreissenoidea</taxon>
        <taxon>Dreissenidae</taxon>
        <taxon>Dreissena</taxon>
    </lineage>
</organism>
<reference evidence="1" key="1">
    <citation type="journal article" date="2019" name="bioRxiv">
        <title>The Genome of the Zebra Mussel, Dreissena polymorpha: A Resource for Invasive Species Research.</title>
        <authorList>
            <person name="McCartney M.A."/>
            <person name="Auch B."/>
            <person name="Kono T."/>
            <person name="Mallez S."/>
            <person name="Zhang Y."/>
            <person name="Obille A."/>
            <person name="Becker A."/>
            <person name="Abrahante J.E."/>
            <person name="Garbe J."/>
            <person name="Badalamenti J.P."/>
            <person name="Herman A."/>
            <person name="Mangelson H."/>
            <person name="Liachko I."/>
            <person name="Sullivan S."/>
            <person name="Sone E.D."/>
            <person name="Koren S."/>
            <person name="Silverstein K.A.T."/>
            <person name="Beckman K.B."/>
            <person name="Gohl D.M."/>
        </authorList>
    </citation>
    <scope>NUCLEOTIDE SEQUENCE</scope>
    <source>
        <strain evidence="1">Duluth1</strain>
        <tissue evidence="1">Whole animal</tissue>
    </source>
</reference>
<proteinExistence type="predicted"/>
<evidence type="ECO:0000313" key="1">
    <source>
        <dbReference type="EMBL" id="KAH3894398.1"/>
    </source>
</evidence>
<name>A0A9D4NGV6_DREPO</name>
<dbReference type="Proteomes" id="UP000828390">
    <property type="component" value="Unassembled WGS sequence"/>
</dbReference>
<accession>A0A9D4NGV6</accession>
<sequence>MIICRRSQNPFLPSCLRALSKSVPALVRSNGFFERPQTIMPSKTCIIPIVKL</sequence>
<comment type="caution">
    <text evidence="1">The sequence shown here is derived from an EMBL/GenBank/DDBJ whole genome shotgun (WGS) entry which is preliminary data.</text>
</comment>
<protein>
    <submittedName>
        <fullName evidence="1">Uncharacterized protein</fullName>
    </submittedName>
</protein>
<evidence type="ECO:0000313" key="2">
    <source>
        <dbReference type="Proteomes" id="UP000828390"/>
    </source>
</evidence>
<dbReference type="EMBL" id="JAIWYP010000001">
    <property type="protein sequence ID" value="KAH3894398.1"/>
    <property type="molecule type" value="Genomic_DNA"/>
</dbReference>
<reference evidence="1" key="2">
    <citation type="submission" date="2020-11" db="EMBL/GenBank/DDBJ databases">
        <authorList>
            <person name="McCartney M.A."/>
            <person name="Auch B."/>
            <person name="Kono T."/>
            <person name="Mallez S."/>
            <person name="Becker A."/>
            <person name="Gohl D.M."/>
            <person name="Silverstein K.A.T."/>
            <person name="Koren S."/>
            <person name="Bechman K.B."/>
            <person name="Herman A."/>
            <person name="Abrahante J.E."/>
            <person name="Garbe J."/>
        </authorList>
    </citation>
    <scope>NUCLEOTIDE SEQUENCE</scope>
    <source>
        <strain evidence="1">Duluth1</strain>
        <tissue evidence="1">Whole animal</tissue>
    </source>
</reference>
<gene>
    <name evidence="1" type="ORF">DPMN_018555</name>
</gene>
<dbReference type="AlphaFoldDB" id="A0A9D4NGV6"/>
<keyword evidence="2" id="KW-1185">Reference proteome</keyword>